<evidence type="ECO:0008006" key="4">
    <source>
        <dbReference type="Google" id="ProtNLM"/>
    </source>
</evidence>
<evidence type="ECO:0000313" key="3">
    <source>
        <dbReference type="Proteomes" id="UP000627292"/>
    </source>
</evidence>
<dbReference type="Proteomes" id="UP000627292">
    <property type="component" value="Unassembled WGS sequence"/>
</dbReference>
<sequence>MHLFTRVFLTLLFTATLLSTRSIAQNKHTSASADQDVTPIRNEFKRINTLPLQKEQFTYEVAGCVEEGKVVCYFSNKALVKIAESGSIGDGSWVREFYYRNGKCIFCYEKLVGGPAEGAAVTTEYRFYIKNDKAVKCMENSTVIPADSKSTEIITIAQNLLRAYPTKDFGAALCQ</sequence>
<name>A0A917N0J9_9BACT</name>
<gene>
    <name evidence="2" type="ORF">GCM10011379_52130</name>
</gene>
<reference evidence="2" key="1">
    <citation type="journal article" date="2014" name="Int. J. Syst. Evol. Microbiol.">
        <title>Complete genome sequence of Corynebacterium casei LMG S-19264T (=DSM 44701T), isolated from a smear-ripened cheese.</title>
        <authorList>
            <consortium name="US DOE Joint Genome Institute (JGI-PGF)"/>
            <person name="Walter F."/>
            <person name="Albersmeier A."/>
            <person name="Kalinowski J."/>
            <person name="Ruckert C."/>
        </authorList>
    </citation>
    <scope>NUCLEOTIDE SEQUENCE</scope>
    <source>
        <strain evidence="2">CGMCC 1.15290</strain>
    </source>
</reference>
<evidence type="ECO:0000256" key="1">
    <source>
        <dbReference type="SAM" id="SignalP"/>
    </source>
</evidence>
<keyword evidence="1" id="KW-0732">Signal</keyword>
<keyword evidence="3" id="KW-1185">Reference proteome</keyword>
<protein>
    <recommendedName>
        <fullName evidence="4">Secreted protein</fullName>
    </recommendedName>
</protein>
<dbReference type="EMBL" id="BMIB01000006">
    <property type="protein sequence ID" value="GGH80768.1"/>
    <property type="molecule type" value="Genomic_DNA"/>
</dbReference>
<accession>A0A917N0J9</accession>
<dbReference type="AlphaFoldDB" id="A0A917N0J9"/>
<comment type="caution">
    <text evidence="2">The sequence shown here is derived from an EMBL/GenBank/DDBJ whole genome shotgun (WGS) entry which is preliminary data.</text>
</comment>
<dbReference type="RefSeq" id="WP_188958144.1">
    <property type="nucleotide sequence ID" value="NZ_BMIB01000006.1"/>
</dbReference>
<organism evidence="2 3">
    <name type="scientific">Filimonas zeae</name>
    <dbReference type="NCBI Taxonomy" id="1737353"/>
    <lineage>
        <taxon>Bacteria</taxon>
        <taxon>Pseudomonadati</taxon>
        <taxon>Bacteroidota</taxon>
        <taxon>Chitinophagia</taxon>
        <taxon>Chitinophagales</taxon>
        <taxon>Chitinophagaceae</taxon>
        <taxon>Filimonas</taxon>
    </lineage>
</organism>
<reference evidence="2" key="2">
    <citation type="submission" date="2020-09" db="EMBL/GenBank/DDBJ databases">
        <authorList>
            <person name="Sun Q."/>
            <person name="Zhou Y."/>
        </authorList>
    </citation>
    <scope>NUCLEOTIDE SEQUENCE</scope>
    <source>
        <strain evidence="2">CGMCC 1.15290</strain>
    </source>
</reference>
<feature type="signal peptide" evidence="1">
    <location>
        <begin position="1"/>
        <end position="24"/>
    </location>
</feature>
<proteinExistence type="predicted"/>
<evidence type="ECO:0000313" key="2">
    <source>
        <dbReference type="EMBL" id="GGH80768.1"/>
    </source>
</evidence>
<feature type="chain" id="PRO_5037111362" description="Secreted protein" evidence="1">
    <location>
        <begin position="25"/>
        <end position="175"/>
    </location>
</feature>